<dbReference type="Gene3D" id="3.30.710.10">
    <property type="entry name" value="Potassium Channel Kv1.1, Chain A"/>
    <property type="match status" value="1"/>
</dbReference>
<dbReference type="InterPro" id="IPR011333">
    <property type="entry name" value="SKP1/BTB/POZ_sf"/>
</dbReference>
<protein>
    <submittedName>
        <fullName evidence="1">Uncharacterized protein</fullName>
    </submittedName>
</protein>
<accession>A0A8H3SPT1</accession>
<dbReference type="SUPFAM" id="SSF54695">
    <property type="entry name" value="POZ domain"/>
    <property type="match status" value="1"/>
</dbReference>
<dbReference type="Proteomes" id="UP001144157">
    <property type="component" value="Unassembled WGS sequence"/>
</dbReference>
<evidence type="ECO:0000313" key="1">
    <source>
        <dbReference type="EMBL" id="GLA81836.1"/>
    </source>
</evidence>
<sequence>MEEETSEMEQPDYILDDEGEILIGLMYPNQPFVSFEPGVAREAGSQVVDSELLQRWIAMATDAGIMEEKYKKLSVVPLIVQSDDQVEASEPESGIWGIGGPPVDILPSSLLTEEERRARTRVREEIEKKIQARNDGNESESETEVVVTFQASAKHLMAASPYFKALLSAGMEESVEFQADGTVLTTAECWDECALLYVLKIIHCKSHELPDKVDLDMLGKVCVVADYYDVSDAVRFAARPWIAKLNPYGPDDGYRDAVIWLWISIFFQMPGVFKAASLTLIKEGRAHMPPLGLPIPARIVEEINARRIKAIEGLMGHVYRVQEEYLIGKRGCSFECSSMLYGALTKNLNTHNLAKSDFKAPFLYHNYTSLVNIIDRFRQPRWYDPRSSKYLCWQYLEHECHDAHFWELRLGRFLDEDGMELKDFIKTD</sequence>
<name>A0A8H3SPT1_ASPTU</name>
<gene>
    <name evidence="1" type="ORF">AtubIFM56815_006014</name>
</gene>
<dbReference type="AlphaFoldDB" id="A0A8H3SPT1"/>
<organism evidence="1 2">
    <name type="scientific">Aspergillus tubingensis</name>
    <dbReference type="NCBI Taxonomy" id="5068"/>
    <lineage>
        <taxon>Eukaryota</taxon>
        <taxon>Fungi</taxon>
        <taxon>Dikarya</taxon>
        <taxon>Ascomycota</taxon>
        <taxon>Pezizomycotina</taxon>
        <taxon>Eurotiomycetes</taxon>
        <taxon>Eurotiomycetidae</taxon>
        <taxon>Eurotiales</taxon>
        <taxon>Aspergillaceae</taxon>
        <taxon>Aspergillus</taxon>
        <taxon>Aspergillus subgen. Circumdati</taxon>
    </lineage>
</organism>
<proteinExistence type="predicted"/>
<reference evidence="1" key="1">
    <citation type="submission" date="2022-07" db="EMBL/GenBank/DDBJ databases">
        <title>Taxonomy of Aspergillus series Nigri: significant species reduction supported by multi-species coalescent approaches.</title>
        <authorList>
            <person name="Bian C."/>
            <person name="Kusuya Y."/>
            <person name="Sklenar F."/>
            <person name="D'hooge E."/>
            <person name="Yaguchi T."/>
            <person name="Takahashi H."/>
            <person name="Hubka V."/>
        </authorList>
    </citation>
    <scope>NUCLEOTIDE SEQUENCE</scope>
    <source>
        <strain evidence="1">IFM 56815</strain>
    </source>
</reference>
<comment type="caution">
    <text evidence="1">The sequence shown here is derived from an EMBL/GenBank/DDBJ whole genome shotgun (WGS) entry which is preliminary data.</text>
</comment>
<evidence type="ECO:0000313" key="2">
    <source>
        <dbReference type="Proteomes" id="UP001144157"/>
    </source>
</evidence>
<dbReference type="EMBL" id="BRPE01000003">
    <property type="protein sequence ID" value="GLA81836.1"/>
    <property type="molecule type" value="Genomic_DNA"/>
</dbReference>